<gene>
    <name evidence="1" type="ORF">ERS007739_03559</name>
</gene>
<dbReference type="AlphaFoldDB" id="A0A916LDW0"/>
<evidence type="ECO:0000313" key="1">
    <source>
        <dbReference type="EMBL" id="COZ25977.1"/>
    </source>
</evidence>
<proteinExistence type="predicted"/>
<comment type="caution">
    <text evidence="1">The sequence shown here is derived from an EMBL/GenBank/DDBJ whole genome shotgun (WGS) entry which is preliminary data.</text>
</comment>
<dbReference type="Proteomes" id="UP000039021">
    <property type="component" value="Unassembled WGS sequence"/>
</dbReference>
<sequence>MPSRNASTKVEAISAAFSYVGCSEKPIHDSVMFQFRKL</sequence>
<dbReference type="EMBL" id="CSBK01001883">
    <property type="protein sequence ID" value="COZ25977.1"/>
    <property type="molecule type" value="Genomic_DNA"/>
</dbReference>
<accession>A0A916LDW0</accession>
<protein>
    <submittedName>
        <fullName evidence="1">Uncharacterized protein</fullName>
    </submittedName>
</protein>
<organism evidence="1 2">
    <name type="scientific">Mycobacterium tuberculosis</name>
    <dbReference type="NCBI Taxonomy" id="1773"/>
    <lineage>
        <taxon>Bacteria</taxon>
        <taxon>Bacillati</taxon>
        <taxon>Actinomycetota</taxon>
        <taxon>Actinomycetes</taxon>
        <taxon>Mycobacteriales</taxon>
        <taxon>Mycobacteriaceae</taxon>
        <taxon>Mycobacterium</taxon>
        <taxon>Mycobacterium tuberculosis complex</taxon>
    </lineage>
</organism>
<name>A0A916LDW0_MYCTX</name>
<reference evidence="2" key="1">
    <citation type="submission" date="2015-03" db="EMBL/GenBank/DDBJ databases">
        <authorList>
            <consortium name="Pathogen Informatics"/>
        </authorList>
    </citation>
    <scope>NUCLEOTIDE SEQUENCE [LARGE SCALE GENOMIC DNA]</scope>
    <source>
        <strain evidence="2">N09902308</strain>
    </source>
</reference>
<evidence type="ECO:0000313" key="2">
    <source>
        <dbReference type="Proteomes" id="UP000039021"/>
    </source>
</evidence>